<evidence type="ECO:0000313" key="2">
    <source>
        <dbReference type="EMBL" id="TXB63375.1"/>
    </source>
</evidence>
<reference evidence="2 3" key="1">
    <citation type="submission" date="2019-08" db="EMBL/GenBank/DDBJ databases">
        <title>Genome of Phaeodactylibacter luteus.</title>
        <authorList>
            <person name="Bowman J.P."/>
        </authorList>
    </citation>
    <scope>NUCLEOTIDE SEQUENCE [LARGE SCALE GENOMIC DNA]</scope>
    <source>
        <strain evidence="2 3">KCTC 42180</strain>
    </source>
</reference>
<name>A0A5C6RN96_9BACT</name>
<dbReference type="EMBL" id="VOOR01000016">
    <property type="protein sequence ID" value="TXB63375.1"/>
    <property type="molecule type" value="Genomic_DNA"/>
</dbReference>
<feature type="chain" id="PRO_5023008895" description="LPP20 lipoprotein" evidence="1">
    <location>
        <begin position="21"/>
        <end position="368"/>
    </location>
</feature>
<dbReference type="RefSeq" id="WP_147167193.1">
    <property type="nucleotide sequence ID" value="NZ_VOOR01000016.1"/>
</dbReference>
<evidence type="ECO:0000313" key="3">
    <source>
        <dbReference type="Proteomes" id="UP000321580"/>
    </source>
</evidence>
<keyword evidence="3" id="KW-1185">Reference proteome</keyword>
<comment type="caution">
    <text evidence="2">The sequence shown here is derived from an EMBL/GenBank/DDBJ whole genome shotgun (WGS) entry which is preliminary data.</text>
</comment>
<dbReference type="AlphaFoldDB" id="A0A5C6RN96"/>
<keyword evidence="1" id="KW-0732">Signal</keyword>
<proteinExistence type="predicted"/>
<dbReference type="Proteomes" id="UP000321580">
    <property type="component" value="Unassembled WGS sequence"/>
</dbReference>
<feature type="signal peptide" evidence="1">
    <location>
        <begin position="1"/>
        <end position="20"/>
    </location>
</feature>
<gene>
    <name evidence="2" type="ORF">FRY97_09390</name>
</gene>
<accession>A0A5C6RN96</accession>
<protein>
    <recommendedName>
        <fullName evidence="4">LPP20 lipoprotein</fullName>
    </recommendedName>
</protein>
<dbReference type="OrthoDB" id="1489643at2"/>
<sequence>MRTSLFWMLALLLAVLPACKSPQEALESGNYNLAFRKALDRLERGKGSRQDELTLGRALEKIEAQEGAQRQVLYQSRSPQDWERGVQMNEALQEKMIAGAAFLPSGTTARLGRLQREADQQKERLVRHHWAQGDRQMAAFQRDPQKAFAQKAAFHYEAALQYSNAEERINLEPLAIAARRAGTVWVRIDIDHPFGYRYEVNRALRGLEDLSRGFRVLSTNIPEAQADCLARIDFDNPDIDKNEQTERLEFEEEVIARYATVTNAAGRKEEKPVYETVKATVSKVITTWVYELEVEVDIRTRSRDCSLDECAFEASRTYEQVSYEITGDKRAVPEEIREYEADEDPDEEEWVEEMLKELADKILECLAG</sequence>
<organism evidence="2 3">
    <name type="scientific">Phaeodactylibacter luteus</name>
    <dbReference type="NCBI Taxonomy" id="1564516"/>
    <lineage>
        <taxon>Bacteria</taxon>
        <taxon>Pseudomonadati</taxon>
        <taxon>Bacteroidota</taxon>
        <taxon>Saprospiria</taxon>
        <taxon>Saprospirales</taxon>
        <taxon>Haliscomenobacteraceae</taxon>
        <taxon>Phaeodactylibacter</taxon>
    </lineage>
</organism>
<evidence type="ECO:0000256" key="1">
    <source>
        <dbReference type="SAM" id="SignalP"/>
    </source>
</evidence>
<evidence type="ECO:0008006" key="4">
    <source>
        <dbReference type="Google" id="ProtNLM"/>
    </source>
</evidence>